<keyword evidence="1" id="KW-0732">Signal</keyword>
<sequence>MKFLAVTLVLLLVCAMLPTEIWGLSEDERSFFEAEAGRARKNLQKACSRLCENKPIIKFCVDMCPK</sequence>
<evidence type="ECO:0000313" key="2">
    <source>
        <dbReference type="EMBL" id="JAV47675.1"/>
    </source>
</evidence>
<reference evidence="2" key="1">
    <citation type="submission" date="2016-11" db="EMBL/GenBank/DDBJ databases">
        <title>Venom-gland transcriptomics and venom proteomics of the black-back scorpion (Hadrurus spadix) reveal detectability challenges and an unexplored realm of animal toxin diversity.</title>
        <authorList>
            <person name="Rokyta D.R."/>
            <person name="Ward M.J."/>
        </authorList>
    </citation>
    <scope>NUCLEOTIDE SEQUENCE</scope>
    <source>
        <tissue evidence="2">Venom gland</tissue>
    </source>
</reference>
<dbReference type="EMBL" id="GFAH01000714">
    <property type="protein sequence ID" value="JAV47675.1"/>
    <property type="molecule type" value="Transcribed_RNA"/>
</dbReference>
<protein>
    <submittedName>
        <fullName evidence="2">Venom protein</fullName>
    </submittedName>
</protein>
<proteinExistence type="predicted"/>
<organism evidence="2">
    <name type="scientific">Hadrurus spadix</name>
    <dbReference type="NCBI Taxonomy" id="141984"/>
    <lineage>
        <taxon>Eukaryota</taxon>
        <taxon>Metazoa</taxon>
        <taxon>Ecdysozoa</taxon>
        <taxon>Arthropoda</taxon>
        <taxon>Chelicerata</taxon>
        <taxon>Arachnida</taxon>
        <taxon>Scorpiones</taxon>
        <taxon>Iurida</taxon>
        <taxon>Iuroidea</taxon>
        <taxon>Hadrurus</taxon>
    </lineage>
</organism>
<accession>A0A1W7R978</accession>
<dbReference type="AlphaFoldDB" id="A0A1W7R978"/>
<evidence type="ECO:0000256" key="1">
    <source>
        <dbReference type="SAM" id="SignalP"/>
    </source>
</evidence>
<feature type="signal peptide" evidence="1">
    <location>
        <begin position="1"/>
        <end position="23"/>
    </location>
</feature>
<name>A0A1W7R978_9SCOR</name>
<feature type="chain" id="PRO_5012597008" evidence="1">
    <location>
        <begin position="24"/>
        <end position="66"/>
    </location>
</feature>